<keyword evidence="3" id="KW-1185">Reference proteome</keyword>
<evidence type="ECO:0008006" key="4">
    <source>
        <dbReference type="Google" id="ProtNLM"/>
    </source>
</evidence>
<evidence type="ECO:0000256" key="1">
    <source>
        <dbReference type="SAM" id="SignalP"/>
    </source>
</evidence>
<dbReference type="AlphaFoldDB" id="A0A1Y5RQM0"/>
<reference evidence="2 3" key="1">
    <citation type="submission" date="2017-03" db="EMBL/GenBank/DDBJ databases">
        <authorList>
            <person name="Afonso C.L."/>
            <person name="Miller P.J."/>
            <person name="Scott M.A."/>
            <person name="Spackman E."/>
            <person name="Goraichik I."/>
            <person name="Dimitrov K.M."/>
            <person name="Suarez D.L."/>
            <person name="Swayne D.E."/>
        </authorList>
    </citation>
    <scope>NUCLEOTIDE SEQUENCE [LARGE SCALE GENOMIC DNA]</scope>
    <source>
        <strain evidence="2 3">CECT 8397</strain>
    </source>
</reference>
<feature type="signal peptide" evidence="1">
    <location>
        <begin position="1"/>
        <end position="18"/>
    </location>
</feature>
<dbReference type="RefSeq" id="WP_143515337.1">
    <property type="nucleotide sequence ID" value="NZ_FWFT01000001.1"/>
</dbReference>
<dbReference type="EMBL" id="FWFT01000001">
    <property type="protein sequence ID" value="SLN22155.1"/>
    <property type="molecule type" value="Genomic_DNA"/>
</dbReference>
<evidence type="ECO:0000313" key="2">
    <source>
        <dbReference type="EMBL" id="SLN22155.1"/>
    </source>
</evidence>
<proteinExistence type="predicted"/>
<organism evidence="2 3">
    <name type="scientific">Pseudooctadecabacter jejudonensis</name>
    <dbReference type="NCBI Taxonomy" id="1391910"/>
    <lineage>
        <taxon>Bacteria</taxon>
        <taxon>Pseudomonadati</taxon>
        <taxon>Pseudomonadota</taxon>
        <taxon>Alphaproteobacteria</taxon>
        <taxon>Rhodobacterales</taxon>
        <taxon>Paracoccaceae</taxon>
        <taxon>Pseudooctadecabacter</taxon>
    </lineage>
</organism>
<name>A0A1Y5RQM0_9RHOB</name>
<sequence>MRGALFAFACMVAAPVSAFDLMTKPMCKDVYQSFADMIAPGDDLTSVMVQSVTVTPDGWCLINGADLGFEDVDFDTFMWRMDDTARWTADGIPPLGLEVRAIGLDPREMQGGGPDRPFLTLEALLRQQPEAGQVIVERAALYNDAGDVLTVSGVFERLFLSSPSMMQVSAGSAAFKSGLIGVTFGGTVENPFGFGVDVSVAGDAQAQREAAFRLISLLPVGVVDDASRAEMMAFAGDLPRPVGTFEAIVTSDRGLGMMQLGASAAMTLGQLGEVTEAEERAGLAVLLDGITLRADWTPAAQVAD</sequence>
<protein>
    <recommendedName>
        <fullName evidence="4">DUF2125 domain-containing protein</fullName>
    </recommendedName>
</protein>
<keyword evidence="1" id="KW-0732">Signal</keyword>
<evidence type="ECO:0000313" key="3">
    <source>
        <dbReference type="Proteomes" id="UP000193623"/>
    </source>
</evidence>
<dbReference type="OrthoDB" id="7839707at2"/>
<gene>
    <name evidence="2" type="ORF">PSJ8397_00882</name>
</gene>
<dbReference type="Proteomes" id="UP000193623">
    <property type="component" value="Unassembled WGS sequence"/>
</dbReference>
<feature type="chain" id="PRO_5012848180" description="DUF2125 domain-containing protein" evidence="1">
    <location>
        <begin position="19"/>
        <end position="304"/>
    </location>
</feature>
<accession>A0A1Y5RQM0</accession>